<dbReference type="Proteomes" id="UP001596263">
    <property type="component" value="Unassembled WGS sequence"/>
</dbReference>
<dbReference type="Pfam" id="PF19877">
    <property type="entry name" value="DUF6350"/>
    <property type="match status" value="1"/>
</dbReference>
<protein>
    <submittedName>
        <fullName evidence="3">DUF6350 family protein</fullName>
    </submittedName>
</protein>
<feature type="transmembrane region" description="Helical" evidence="2">
    <location>
        <begin position="64"/>
        <end position="86"/>
    </location>
</feature>
<feature type="transmembrane region" description="Helical" evidence="2">
    <location>
        <begin position="21"/>
        <end position="44"/>
    </location>
</feature>
<feature type="compositionally biased region" description="Low complexity" evidence="1">
    <location>
        <begin position="291"/>
        <end position="307"/>
    </location>
</feature>
<comment type="caution">
    <text evidence="3">The sequence shown here is derived from an EMBL/GenBank/DDBJ whole genome shotgun (WGS) entry which is preliminary data.</text>
</comment>
<evidence type="ECO:0000256" key="2">
    <source>
        <dbReference type="SAM" id="Phobius"/>
    </source>
</evidence>
<reference evidence="4" key="1">
    <citation type="journal article" date="2019" name="Int. J. Syst. Evol. Microbiol.">
        <title>The Global Catalogue of Microorganisms (GCM) 10K type strain sequencing project: providing services to taxonomists for standard genome sequencing and annotation.</title>
        <authorList>
            <consortium name="The Broad Institute Genomics Platform"/>
            <consortium name="The Broad Institute Genome Sequencing Center for Infectious Disease"/>
            <person name="Wu L."/>
            <person name="Ma J."/>
        </authorList>
    </citation>
    <scope>NUCLEOTIDE SEQUENCE [LARGE SCALE GENOMIC DNA]</scope>
    <source>
        <strain evidence="4">KCTC 42586</strain>
    </source>
</reference>
<evidence type="ECO:0000256" key="1">
    <source>
        <dbReference type="SAM" id="MobiDB-lite"/>
    </source>
</evidence>
<organism evidence="3 4">
    <name type="scientific">Streptomyces coerulescens</name>
    <dbReference type="NCBI Taxonomy" id="29304"/>
    <lineage>
        <taxon>Bacteria</taxon>
        <taxon>Bacillati</taxon>
        <taxon>Actinomycetota</taxon>
        <taxon>Actinomycetes</taxon>
        <taxon>Kitasatosporales</taxon>
        <taxon>Streptomycetaceae</taxon>
        <taxon>Streptomyces</taxon>
    </lineage>
</organism>
<feature type="compositionally biased region" description="Low complexity" evidence="1">
    <location>
        <begin position="147"/>
        <end position="168"/>
    </location>
</feature>
<evidence type="ECO:0000313" key="4">
    <source>
        <dbReference type="Proteomes" id="UP001596263"/>
    </source>
</evidence>
<feature type="compositionally biased region" description="Basic and acidic residues" evidence="1">
    <location>
        <begin position="124"/>
        <end position="133"/>
    </location>
</feature>
<keyword evidence="2" id="KW-0472">Membrane</keyword>
<evidence type="ECO:0000313" key="3">
    <source>
        <dbReference type="EMBL" id="MFC5215415.1"/>
    </source>
</evidence>
<accession>A0ABW0CHR3</accession>
<dbReference type="InterPro" id="IPR045931">
    <property type="entry name" value="DUF6350"/>
</dbReference>
<keyword evidence="2" id="KW-1133">Transmembrane helix</keyword>
<feature type="compositionally biased region" description="Polar residues" evidence="1">
    <location>
        <begin position="315"/>
        <end position="324"/>
    </location>
</feature>
<keyword evidence="4" id="KW-1185">Reference proteome</keyword>
<name>A0ABW0CHR3_STRCD</name>
<feature type="compositionally biased region" description="Low complexity" evidence="1">
    <location>
        <begin position="112"/>
        <end position="123"/>
    </location>
</feature>
<feature type="region of interest" description="Disordered" evidence="1">
    <location>
        <begin position="98"/>
        <end position="324"/>
    </location>
</feature>
<gene>
    <name evidence="3" type="ORF">ACFPQ9_16360</name>
</gene>
<keyword evidence="2" id="KW-0812">Transmembrane</keyword>
<sequence>MGEASPAAARSGRGPASAVPWSPGLTAVTAVVGAVFCALAVAVLATLSGGPLGVGALAQFGPVWWQTGFATLGWVALVAVPVAVLVRGWRCWTGRHRAEPVSDTQGARIGRPRLGAPEEGGPAAEERPLRDRLPLGGEWSPAAAEPGDSGKSGKSGTSGKSSGSADAGAGEDGPTDTKTRPPAHGRKTSAQDRNSAAHANGKGPDHANETGADANEKGAQSTAYGEDARYEALTQHLPYATYDHDTTFEPEDFPLTGAPSVPPPPPTRSAWQDDKDVPNPSDVPEGQKRNAPVAPATEKAPEPAASEETPDRSAQDTPDSPNAE</sequence>
<proteinExistence type="predicted"/>
<dbReference type="EMBL" id="JBHSKM010000008">
    <property type="protein sequence ID" value="MFC5215415.1"/>
    <property type="molecule type" value="Genomic_DNA"/>
</dbReference>